<evidence type="ECO:0000256" key="2">
    <source>
        <dbReference type="ARBA" id="ARBA00023002"/>
    </source>
</evidence>
<dbReference type="Proteomes" id="UP000750197">
    <property type="component" value="Unassembled WGS sequence"/>
</dbReference>
<dbReference type="InterPro" id="IPR036291">
    <property type="entry name" value="NAD(P)-bd_dom_sf"/>
</dbReference>
<gene>
    <name evidence="3" type="ORF">J9259_04490</name>
    <name evidence="4" type="ORF">KIY12_01170</name>
</gene>
<comment type="caution">
    <text evidence="4">The sequence shown here is derived from an EMBL/GenBank/DDBJ whole genome shotgun (WGS) entry which is preliminary data.</text>
</comment>
<evidence type="ECO:0000313" key="3">
    <source>
        <dbReference type="EMBL" id="MBX8631763.1"/>
    </source>
</evidence>
<comment type="similarity">
    <text evidence="1">Belongs to the short-chain dehydrogenases/reductases (SDR) family.</text>
</comment>
<dbReference type="Proteomes" id="UP000716004">
    <property type="component" value="Unassembled WGS sequence"/>
</dbReference>
<dbReference type="PANTHER" id="PTHR43639:SF1">
    <property type="entry name" value="SHORT-CHAIN DEHYDROGENASE_REDUCTASE FAMILY PROTEIN"/>
    <property type="match status" value="1"/>
</dbReference>
<evidence type="ECO:0000313" key="5">
    <source>
        <dbReference type="Proteomes" id="UP000750197"/>
    </source>
</evidence>
<dbReference type="EMBL" id="JAGVSJ010000008">
    <property type="protein sequence ID" value="MBX8631763.1"/>
    <property type="molecule type" value="Genomic_DNA"/>
</dbReference>
<dbReference type="EMBL" id="JAHEAC010000004">
    <property type="protein sequence ID" value="MBX8643330.1"/>
    <property type="molecule type" value="Genomic_DNA"/>
</dbReference>
<name>A0A8J8CCE6_9ARCH</name>
<dbReference type="GO" id="GO:0016491">
    <property type="term" value="F:oxidoreductase activity"/>
    <property type="evidence" value="ECO:0007669"/>
    <property type="project" value="UniProtKB-KW"/>
</dbReference>
<dbReference type="SUPFAM" id="SSF51735">
    <property type="entry name" value="NAD(P)-binding Rossmann-fold domains"/>
    <property type="match status" value="1"/>
</dbReference>
<sequence length="249" mass="27657">MDKLKGRRALITGGAKRVGRAITTALSNEGVEVVIHYNRSDREAIELRSAIEKGGGKAWTVREEFTDMDSADRLMRSVNEMAGPVDILVNSASSFPERLQREPLKNEFESMMNINAAIPWRLAHLFSQQTAGGDIINLLDTRISGHDLGRTAYFLSKQMLRHLTEELALGLSPRIRVNAIAPGLALPPAGKGIDYFEKLKEEVPLRRYGKPEDISDALIFLLKQEFITGQILFIDGGQHLTGKIYGKTV</sequence>
<organism evidence="4 5">
    <name type="scientific">Candidatus Sysuiplasma superficiale</name>
    <dbReference type="NCBI Taxonomy" id="2823368"/>
    <lineage>
        <taxon>Archaea</taxon>
        <taxon>Methanobacteriati</taxon>
        <taxon>Thermoplasmatota</taxon>
        <taxon>Thermoplasmata</taxon>
        <taxon>Candidatus Sysuiplasmatales</taxon>
        <taxon>Candidatus Sysuiplasmataceae</taxon>
        <taxon>Candidatus Sysuiplasma</taxon>
    </lineage>
</organism>
<accession>A0A8J8CCE6</accession>
<dbReference type="Pfam" id="PF13561">
    <property type="entry name" value="adh_short_C2"/>
    <property type="match status" value="1"/>
</dbReference>
<protein>
    <submittedName>
        <fullName evidence="4">SDR family oxidoreductase</fullName>
    </submittedName>
</protein>
<dbReference type="Gene3D" id="3.40.50.720">
    <property type="entry name" value="NAD(P)-binding Rossmann-like Domain"/>
    <property type="match status" value="1"/>
</dbReference>
<dbReference type="InterPro" id="IPR002347">
    <property type="entry name" value="SDR_fam"/>
</dbReference>
<dbReference type="PRINTS" id="PR00081">
    <property type="entry name" value="GDHRDH"/>
</dbReference>
<proteinExistence type="inferred from homology"/>
<dbReference type="AlphaFoldDB" id="A0A8J8CCE6"/>
<reference evidence="4" key="1">
    <citation type="submission" date="2021-05" db="EMBL/GenBank/DDBJ databases">
        <title>Genomic insights into ecological role and evolution of a novel Thermoplasmata order Candidatus Sysuiplasmatales.</title>
        <authorList>
            <person name="Yuan Y."/>
        </authorList>
    </citation>
    <scope>NUCLEOTIDE SEQUENCE</scope>
    <source>
        <strain evidence="4">TUT19-bin139</strain>
        <strain evidence="3">YP2-bin.285</strain>
    </source>
</reference>
<evidence type="ECO:0000313" key="4">
    <source>
        <dbReference type="EMBL" id="MBX8643330.1"/>
    </source>
</evidence>
<evidence type="ECO:0000256" key="1">
    <source>
        <dbReference type="ARBA" id="ARBA00006484"/>
    </source>
</evidence>
<dbReference type="PANTHER" id="PTHR43639">
    <property type="entry name" value="OXIDOREDUCTASE, SHORT-CHAIN DEHYDROGENASE/REDUCTASE FAMILY (AFU_ORTHOLOGUE AFUA_5G02870)"/>
    <property type="match status" value="1"/>
</dbReference>
<keyword evidence="2" id="KW-0560">Oxidoreductase</keyword>